<name>A0AAW9S222_9BACT</name>
<organism evidence="2 3">
    <name type="scientific">Rapidithrix thailandica</name>
    <dbReference type="NCBI Taxonomy" id="413964"/>
    <lineage>
        <taxon>Bacteria</taxon>
        <taxon>Pseudomonadati</taxon>
        <taxon>Bacteroidota</taxon>
        <taxon>Cytophagia</taxon>
        <taxon>Cytophagales</taxon>
        <taxon>Flammeovirgaceae</taxon>
        <taxon>Rapidithrix</taxon>
    </lineage>
</organism>
<keyword evidence="1" id="KW-1133">Transmembrane helix</keyword>
<accession>A0AAW9S222</accession>
<dbReference type="AlphaFoldDB" id="A0AAW9S222"/>
<comment type="caution">
    <text evidence="2">The sequence shown here is derived from an EMBL/GenBank/DDBJ whole genome shotgun (WGS) entry which is preliminary data.</text>
</comment>
<evidence type="ECO:0000313" key="3">
    <source>
        <dbReference type="Proteomes" id="UP001403385"/>
    </source>
</evidence>
<evidence type="ECO:0000256" key="1">
    <source>
        <dbReference type="SAM" id="Phobius"/>
    </source>
</evidence>
<proteinExistence type="predicted"/>
<sequence length="106" mass="12327">MTFIYKYKIIWILGIIVLSMYLAYHYTTWPILAFAMGLPLAIPSIILFLLFDYFLWGKKIKNNILLGLGRVTFIALITNLVYFANELLFFETGVAHTFLDTHPVFN</sequence>
<protein>
    <submittedName>
        <fullName evidence="2">Uncharacterized protein</fullName>
    </submittedName>
</protein>
<keyword evidence="1" id="KW-0472">Membrane</keyword>
<keyword evidence="1" id="KW-0812">Transmembrane</keyword>
<evidence type="ECO:0000313" key="2">
    <source>
        <dbReference type="EMBL" id="MEN7551234.1"/>
    </source>
</evidence>
<feature type="transmembrane region" description="Helical" evidence="1">
    <location>
        <begin position="7"/>
        <end position="24"/>
    </location>
</feature>
<dbReference type="Proteomes" id="UP001403385">
    <property type="component" value="Unassembled WGS sequence"/>
</dbReference>
<feature type="transmembrane region" description="Helical" evidence="1">
    <location>
        <begin position="63"/>
        <end position="84"/>
    </location>
</feature>
<dbReference type="EMBL" id="JBDKWZ010000020">
    <property type="protein sequence ID" value="MEN7551234.1"/>
    <property type="molecule type" value="Genomic_DNA"/>
</dbReference>
<feature type="transmembrane region" description="Helical" evidence="1">
    <location>
        <begin position="30"/>
        <end position="51"/>
    </location>
</feature>
<reference evidence="2 3" key="1">
    <citation type="submission" date="2024-04" db="EMBL/GenBank/DDBJ databases">
        <title>Novel genus in family Flammeovirgaceae.</title>
        <authorList>
            <person name="Nguyen T.H."/>
            <person name="Vuong T.Q."/>
            <person name="Le H."/>
            <person name="Kim S.-G."/>
        </authorList>
    </citation>
    <scope>NUCLEOTIDE SEQUENCE [LARGE SCALE GENOMIC DNA]</scope>
    <source>
        <strain evidence="2 3">JCM 23209</strain>
    </source>
</reference>
<keyword evidence="3" id="KW-1185">Reference proteome</keyword>
<dbReference type="RefSeq" id="WP_346824014.1">
    <property type="nucleotide sequence ID" value="NZ_JBDKWZ010000020.1"/>
</dbReference>
<gene>
    <name evidence="2" type="ORF">AAG747_25170</name>
</gene>